<dbReference type="PANTHER" id="PTHR43491:SF2">
    <property type="entry name" value="UDP-N-ACETYL-D-MANNOSAMINE DEHYDROGENASE"/>
    <property type="match status" value="1"/>
</dbReference>
<sequence>MDLNDVRIAVVGLGYVGLPLALAFSRKFKTIGYDIQEARVEALRSGDDATLEVAATELSEATQLSFSSVLDDIAQCNVYVVTVPTPIDDDKRPDLSPLVRASEAIGRLLKPGDTVIYESTVYPGCTEEVCVPVLERCSGLEYDGNAGSGDSRQSFSVGYSPERINPGDKFHRIDSITKVTSGSNPDVADFVDALYAEVVTAGTFKASSIKVAEASKVIENTQRDANIALVNEFAKIFNRLGIDTEEVLDAAATKWNFLPFKPGLVGGHCIGVDPYYLIQKAQSVGYYPDLLIAARRNNESMGQYVADETIKLMVREGINPVGARILILGLAFKENCPDLRNTRVLDIIRSLQDCNANVDVHDPWVEPAEAAREHGIDLVSSPALNSYDAVVIAVGHQEFKSMGAKGVRAFGKPERSVIYDVKHVLSRSESDGRL</sequence>
<dbReference type="Pfam" id="PF00984">
    <property type="entry name" value="UDPG_MGDP_dh"/>
    <property type="match status" value="1"/>
</dbReference>
<proteinExistence type="inferred from homology"/>
<name>A0ABX8WMR9_9GAMM</name>
<protein>
    <submittedName>
        <fullName evidence="7">Nucleotide sugar dehydrogenase</fullName>
    </submittedName>
</protein>
<evidence type="ECO:0000256" key="3">
    <source>
        <dbReference type="ARBA" id="ARBA00023027"/>
    </source>
</evidence>
<keyword evidence="2" id="KW-0560">Oxidoreductase</keyword>
<keyword evidence="5" id="KW-0812">Transmembrane</keyword>
<dbReference type="InterPro" id="IPR008927">
    <property type="entry name" value="6-PGluconate_DH-like_C_sf"/>
</dbReference>
<evidence type="ECO:0000313" key="7">
    <source>
        <dbReference type="EMBL" id="QYR52400.1"/>
    </source>
</evidence>
<organism evidence="7 8">
    <name type="scientific">Lysobacter soyae</name>
    <dbReference type="NCBI Taxonomy" id="2764185"/>
    <lineage>
        <taxon>Bacteria</taxon>
        <taxon>Pseudomonadati</taxon>
        <taxon>Pseudomonadota</taxon>
        <taxon>Gammaproteobacteria</taxon>
        <taxon>Lysobacterales</taxon>
        <taxon>Lysobacteraceae</taxon>
        <taxon>Lysobacter</taxon>
    </lineage>
</organism>
<dbReference type="Pfam" id="PF03721">
    <property type="entry name" value="UDPG_MGDP_dh_N"/>
    <property type="match status" value="1"/>
</dbReference>
<keyword evidence="5" id="KW-1133">Transmembrane helix</keyword>
<dbReference type="Proteomes" id="UP000824755">
    <property type="component" value="Chromosome"/>
</dbReference>
<dbReference type="SUPFAM" id="SSF51735">
    <property type="entry name" value="NAD(P)-binding Rossmann-fold domains"/>
    <property type="match status" value="1"/>
</dbReference>
<dbReference type="Gene3D" id="3.40.50.720">
    <property type="entry name" value="NAD(P)-binding Rossmann-like Domain"/>
    <property type="match status" value="2"/>
</dbReference>
<dbReference type="RefSeq" id="WP_220379186.1">
    <property type="nucleotide sequence ID" value="NZ_CP080544.1"/>
</dbReference>
<feature type="domain" description="UDP-glucose/GDP-mannose dehydrogenase C-terminal" evidence="6">
    <location>
        <begin position="326"/>
        <end position="427"/>
    </location>
</feature>
<dbReference type="NCBIfam" id="TIGR03026">
    <property type="entry name" value="NDP-sugDHase"/>
    <property type="match status" value="1"/>
</dbReference>
<reference evidence="7 8" key="1">
    <citation type="submission" date="2021-08" db="EMBL/GenBank/DDBJ databases">
        <title>Lysobacter sp. strain CJ11 Genome sequencing and assembly.</title>
        <authorList>
            <person name="Kim I."/>
        </authorList>
    </citation>
    <scope>NUCLEOTIDE SEQUENCE [LARGE SCALE GENOMIC DNA]</scope>
    <source>
        <strain evidence="7 8">CJ11</strain>
    </source>
</reference>
<keyword evidence="5" id="KW-0472">Membrane</keyword>
<accession>A0ABX8WMR9</accession>
<dbReference type="InterPro" id="IPR001732">
    <property type="entry name" value="UDP-Glc/GDP-Man_DH_N"/>
</dbReference>
<dbReference type="InterPro" id="IPR014027">
    <property type="entry name" value="UDP-Glc/GDP-Man_DH_C"/>
</dbReference>
<dbReference type="InterPro" id="IPR036291">
    <property type="entry name" value="NAD(P)-bd_dom_sf"/>
</dbReference>
<evidence type="ECO:0000256" key="5">
    <source>
        <dbReference type="SAM" id="Phobius"/>
    </source>
</evidence>
<dbReference type="InterPro" id="IPR014026">
    <property type="entry name" value="UDP-Glc/GDP-Man_DH_dimer"/>
</dbReference>
<dbReference type="PIRSF" id="PIRSF000124">
    <property type="entry name" value="UDPglc_GDPman_dh"/>
    <property type="match status" value="1"/>
</dbReference>
<dbReference type="SMART" id="SM00984">
    <property type="entry name" value="UDPG_MGDP_dh_C"/>
    <property type="match status" value="1"/>
</dbReference>
<evidence type="ECO:0000313" key="8">
    <source>
        <dbReference type="Proteomes" id="UP000824755"/>
    </source>
</evidence>
<evidence type="ECO:0000256" key="4">
    <source>
        <dbReference type="PIRNR" id="PIRNR000124"/>
    </source>
</evidence>
<comment type="similarity">
    <text evidence="1 4">Belongs to the UDP-glucose/GDP-mannose dehydrogenase family.</text>
</comment>
<dbReference type="EMBL" id="CP080544">
    <property type="protein sequence ID" value="QYR52400.1"/>
    <property type="molecule type" value="Genomic_DNA"/>
</dbReference>
<keyword evidence="8" id="KW-1185">Reference proteome</keyword>
<dbReference type="Pfam" id="PF03720">
    <property type="entry name" value="UDPG_MGDP_dh_C"/>
    <property type="match status" value="1"/>
</dbReference>
<evidence type="ECO:0000256" key="1">
    <source>
        <dbReference type="ARBA" id="ARBA00006601"/>
    </source>
</evidence>
<feature type="transmembrane region" description="Helical" evidence="5">
    <location>
        <begin position="6"/>
        <end position="24"/>
    </location>
</feature>
<gene>
    <name evidence="7" type="ORF">H8L67_07280</name>
</gene>
<evidence type="ECO:0000256" key="2">
    <source>
        <dbReference type="ARBA" id="ARBA00023002"/>
    </source>
</evidence>
<dbReference type="PANTHER" id="PTHR43491">
    <property type="entry name" value="UDP-N-ACETYL-D-MANNOSAMINE DEHYDROGENASE"/>
    <property type="match status" value="1"/>
</dbReference>
<dbReference type="InterPro" id="IPR017476">
    <property type="entry name" value="UDP-Glc/GDP-Man"/>
</dbReference>
<dbReference type="SUPFAM" id="SSF52413">
    <property type="entry name" value="UDP-glucose/GDP-mannose dehydrogenase C-terminal domain"/>
    <property type="match status" value="1"/>
</dbReference>
<dbReference type="InterPro" id="IPR036220">
    <property type="entry name" value="UDP-Glc/GDP-Man_DH_C_sf"/>
</dbReference>
<dbReference type="SUPFAM" id="SSF48179">
    <property type="entry name" value="6-phosphogluconate dehydrogenase C-terminal domain-like"/>
    <property type="match status" value="1"/>
</dbReference>
<evidence type="ECO:0000259" key="6">
    <source>
        <dbReference type="SMART" id="SM00984"/>
    </source>
</evidence>
<keyword evidence="3" id="KW-0520">NAD</keyword>
<dbReference type="InterPro" id="IPR028359">
    <property type="entry name" value="UDP_ManNAc/GlcNAc_DH"/>
</dbReference>
<dbReference type="PIRSF" id="PIRSF500136">
    <property type="entry name" value="UDP_ManNAc_DH"/>
    <property type="match status" value="1"/>
</dbReference>